<dbReference type="Proteomes" id="UP000005801">
    <property type="component" value="Unassembled WGS sequence"/>
</dbReference>
<accession>A6GAE7</accession>
<name>A6GAE7_9BACT</name>
<dbReference type="EMBL" id="ABCS01000051">
    <property type="protein sequence ID" value="EDM77135.1"/>
    <property type="molecule type" value="Genomic_DNA"/>
</dbReference>
<sequence length="335" mass="36444">MPICATWIHSPLTRAAVEAQAPIRACCHGERLELQTADGRRFELAVIDDQQRPVLALAVQVDVERGQMWLLAGLGDDEEPVLLSTAFPPVEGAAFEQVPLSDATTVGCGAVLDQRWVPGAVVLIREAAEQGVSVVGNEVQAWSLGGSLLWRAYGGQIDGIEWIDRFADVASADSLTLVCTGEDARVAVLVGEWAKPELAPTRWRRDLELEGATADQFPAVTIGSHLARVGSSEVWVYAATHGDEATERRRYHVARFRRGPTGVTLEAHASGPGLVFGLWRGPGDALWLGRGEERPDERWDRKLGSLDEALAFAPRFEPPQPERVHDVSLSWLALG</sequence>
<dbReference type="RefSeq" id="WP_006973689.1">
    <property type="nucleotide sequence ID" value="NZ_ABCS01000051.1"/>
</dbReference>
<evidence type="ECO:0000313" key="2">
    <source>
        <dbReference type="Proteomes" id="UP000005801"/>
    </source>
</evidence>
<keyword evidence="2" id="KW-1185">Reference proteome</keyword>
<evidence type="ECO:0000313" key="1">
    <source>
        <dbReference type="EMBL" id="EDM77135.1"/>
    </source>
</evidence>
<reference evidence="1 2" key="1">
    <citation type="submission" date="2007-06" db="EMBL/GenBank/DDBJ databases">
        <authorList>
            <person name="Shimkets L."/>
            <person name="Ferriera S."/>
            <person name="Johnson J."/>
            <person name="Kravitz S."/>
            <person name="Beeson K."/>
            <person name="Sutton G."/>
            <person name="Rogers Y.-H."/>
            <person name="Friedman R."/>
            <person name="Frazier M."/>
            <person name="Venter J.C."/>
        </authorList>
    </citation>
    <scope>NUCLEOTIDE SEQUENCE [LARGE SCALE GENOMIC DNA]</scope>
    <source>
        <strain evidence="1 2">SIR-1</strain>
    </source>
</reference>
<proteinExistence type="predicted"/>
<protein>
    <submittedName>
        <fullName evidence="1">Uncharacterized protein</fullName>
    </submittedName>
</protein>
<dbReference type="AlphaFoldDB" id="A6GAE7"/>
<organism evidence="1 2">
    <name type="scientific">Plesiocystis pacifica SIR-1</name>
    <dbReference type="NCBI Taxonomy" id="391625"/>
    <lineage>
        <taxon>Bacteria</taxon>
        <taxon>Pseudomonadati</taxon>
        <taxon>Myxococcota</taxon>
        <taxon>Polyangia</taxon>
        <taxon>Nannocystales</taxon>
        <taxon>Nannocystaceae</taxon>
        <taxon>Plesiocystis</taxon>
    </lineage>
</organism>
<gene>
    <name evidence="1" type="ORF">PPSIR1_30671</name>
</gene>
<dbReference type="STRING" id="391625.PPSIR1_30671"/>
<comment type="caution">
    <text evidence="1">The sequence shown here is derived from an EMBL/GenBank/DDBJ whole genome shotgun (WGS) entry which is preliminary data.</text>
</comment>